<evidence type="ECO:0000313" key="3">
    <source>
        <dbReference type="EMBL" id="GAA4880843.1"/>
    </source>
</evidence>
<dbReference type="PRINTS" id="PR00081">
    <property type="entry name" value="GDHRDH"/>
</dbReference>
<dbReference type="EMBL" id="BAABJZ010000018">
    <property type="protein sequence ID" value="GAA4880843.1"/>
    <property type="molecule type" value="Genomic_DNA"/>
</dbReference>
<gene>
    <name evidence="3" type="ORF">GCM10023333_13820</name>
</gene>
<dbReference type="RefSeq" id="WP_345334618.1">
    <property type="nucleotide sequence ID" value="NZ_BAABJZ010000018.1"/>
</dbReference>
<dbReference type="PANTHER" id="PTHR43639">
    <property type="entry name" value="OXIDOREDUCTASE, SHORT-CHAIN DEHYDROGENASE/REDUCTASE FAMILY (AFU_ORTHOLOGUE AFUA_5G02870)"/>
    <property type="match status" value="1"/>
</dbReference>
<dbReference type="PRINTS" id="PR00080">
    <property type="entry name" value="SDRFAMILY"/>
</dbReference>
<proteinExistence type="inferred from homology"/>
<evidence type="ECO:0000256" key="1">
    <source>
        <dbReference type="ARBA" id="ARBA00006484"/>
    </source>
</evidence>
<dbReference type="PROSITE" id="PS00061">
    <property type="entry name" value="ADH_SHORT"/>
    <property type="match status" value="1"/>
</dbReference>
<dbReference type="Gene3D" id="3.40.50.720">
    <property type="entry name" value="NAD(P)-binding Rossmann-like Domain"/>
    <property type="match status" value="1"/>
</dbReference>
<dbReference type="InterPro" id="IPR002347">
    <property type="entry name" value="SDR_fam"/>
</dbReference>
<accession>A0ABP9EJJ0</accession>
<dbReference type="PANTHER" id="PTHR43639:SF1">
    <property type="entry name" value="SHORT-CHAIN DEHYDROGENASE_REDUCTASE FAMILY PROTEIN"/>
    <property type="match status" value="1"/>
</dbReference>
<dbReference type="InterPro" id="IPR020904">
    <property type="entry name" value="Sc_DH/Rdtase_CS"/>
</dbReference>
<reference evidence="4" key="1">
    <citation type="journal article" date="2019" name="Int. J. Syst. Evol. Microbiol.">
        <title>The Global Catalogue of Microorganisms (GCM) 10K type strain sequencing project: providing services to taxonomists for standard genome sequencing and annotation.</title>
        <authorList>
            <consortium name="The Broad Institute Genomics Platform"/>
            <consortium name="The Broad Institute Genome Sequencing Center for Infectious Disease"/>
            <person name="Wu L."/>
            <person name="Ma J."/>
        </authorList>
    </citation>
    <scope>NUCLEOTIDE SEQUENCE [LARGE SCALE GENOMIC DNA]</scope>
    <source>
        <strain evidence="4">JCM 18401</strain>
    </source>
</reference>
<keyword evidence="2" id="KW-0560">Oxidoreductase</keyword>
<keyword evidence="4" id="KW-1185">Reference proteome</keyword>
<evidence type="ECO:0000256" key="2">
    <source>
        <dbReference type="ARBA" id="ARBA00023002"/>
    </source>
</evidence>
<evidence type="ECO:0000313" key="4">
    <source>
        <dbReference type="Proteomes" id="UP001499988"/>
    </source>
</evidence>
<name>A0ABP9EJJ0_9GAMM</name>
<dbReference type="SUPFAM" id="SSF51735">
    <property type="entry name" value="NAD(P)-binding Rossmann-fold domains"/>
    <property type="match status" value="1"/>
</dbReference>
<protein>
    <submittedName>
        <fullName evidence="3">Pteridine reductase</fullName>
    </submittedName>
</protein>
<dbReference type="Proteomes" id="UP001499988">
    <property type="component" value="Unassembled WGS sequence"/>
</dbReference>
<comment type="similarity">
    <text evidence="1">Belongs to the short-chain dehydrogenases/reductases (SDR) family.</text>
</comment>
<organism evidence="3 4">
    <name type="scientific">Ferrimonas pelagia</name>
    <dbReference type="NCBI Taxonomy" id="1177826"/>
    <lineage>
        <taxon>Bacteria</taxon>
        <taxon>Pseudomonadati</taxon>
        <taxon>Pseudomonadota</taxon>
        <taxon>Gammaproteobacteria</taxon>
        <taxon>Alteromonadales</taxon>
        <taxon>Ferrimonadaceae</taxon>
        <taxon>Ferrimonas</taxon>
    </lineage>
</organism>
<dbReference type="NCBIfam" id="NF006598">
    <property type="entry name" value="PRK09135.1"/>
    <property type="match status" value="1"/>
</dbReference>
<sequence>MTEPNKVALVTGSAKRLGAAINRELHQQGMRVLIHCRHSTTAAHALMTELNRARPDSAAVITGSLSEPTQIIAIAEQAIAHWGRIDLLINNASAFYPTPIGEIDDSHWHEIVGSNMQGPLLLSQALSRELHRHQGAIVNMVDIHAQTPLKQHTLYCMAKAALVMMTKSLALELAPDVRVNGIAPGAILWPEGEIAEQTKAQILKQVPLARMGRAQDIAQAVRFLALDAPYITGQILAVDGGRSLSPLEGA</sequence>
<dbReference type="InterPro" id="IPR036291">
    <property type="entry name" value="NAD(P)-bd_dom_sf"/>
</dbReference>
<dbReference type="Pfam" id="PF13561">
    <property type="entry name" value="adh_short_C2"/>
    <property type="match status" value="1"/>
</dbReference>
<comment type="caution">
    <text evidence="3">The sequence shown here is derived from an EMBL/GenBank/DDBJ whole genome shotgun (WGS) entry which is preliminary data.</text>
</comment>